<gene>
    <name evidence="1" type="ORF">MRATA1EN22A_LOCUS13519</name>
</gene>
<organism evidence="1 2">
    <name type="scientific">Rangifer tarandus platyrhynchus</name>
    <name type="common">Svalbard reindeer</name>
    <dbReference type="NCBI Taxonomy" id="3082113"/>
    <lineage>
        <taxon>Eukaryota</taxon>
        <taxon>Metazoa</taxon>
        <taxon>Chordata</taxon>
        <taxon>Craniata</taxon>
        <taxon>Vertebrata</taxon>
        <taxon>Euteleostomi</taxon>
        <taxon>Mammalia</taxon>
        <taxon>Eutheria</taxon>
        <taxon>Laurasiatheria</taxon>
        <taxon>Artiodactyla</taxon>
        <taxon>Ruminantia</taxon>
        <taxon>Pecora</taxon>
        <taxon>Cervidae</taxon>
        <taxon>Odocoileinae</taxon>
        <taxon>Rangifer</taxon>
    </lineage>
</organism>
<evidence type="ECO:0000313" key="2">
    <source>
        <dbReference type="Proteomes" id="UP001162501"/>
    </source>
</evidence>
<accession>A0AC59Z3M0</accession>
<sequence>MIQSNLSEATCVFRGTEPEPVLCTAEPSQSWAHADSSGQTPQAPISAPGPPLLVLLHGAPSFPWSFTT</sequence>
<dbReference type="Proteomes" id="UP001162501">
    <property type="component" value="Chromosome 23"/>
</dbReference>
<reference evidence="1" key="2">
    <citation type="submission" date="2025-03" db="EMBL/GenBank/DDBJ databases">
        <authorList>
            <consortium name="ELIXIR-Norway"/>
            <consortium name="Elixir Norway"/>
        </authorList>
    </citation>
    <scope>NUCLEOTIDE SEQUENCE</scope>
</reference>
<protein>
    <submittedName>
        <fullName evidence="1">Uncharacterized protein</fullName>
    </submittedName>
</protein>
<dbReference type="EMBL" id="OX596107">
    <property type="protein sequence ID" value="CAN0197845.1"/>
    <property type="molecule type" value="Genomic_DNA"/>
</dbReference>
<reference evidence="1" key="1">
    <citation type="submission" date="2023-05" db="EMBL/GenBank/DDBJ databases">
        <authorList>
            <consortium name="ELIXIR-Norway"/>
        </authorList>
    </citation>
    <scope>NUCLEOTIDE SEQUENCE</scope>
</reference>
<proteinExistence type="predicted"/>
<name>A0AC59Z3M0_RANTA</name>
<evidence type="ECO:0000313" key="1">
    <source>
        <dbReference type="EMBL" id="CAN0197845.1"/>
    </source>
</evidence>